<accession>A0A0C3QB76</accession>
<reference evidence="3" key="2">
    <citation type="submission" date="2015-01" db="EMBL/GenBank/DDBJ databases">
        <title>Evolutionary Origins and Diversification of the Mycorrhizal Mutualists.</title>
        <authorList>
            <consortium name="DOE Joint Genome Institute"/>
            <consortium name="Mycorrhizal Genomics Consortium"/>
            <person name="Kohler A."/>
            <person name="Kuo A."/>
            <person name="Nagy L.G."/>
            <person name="Floudas D."/>
            <person name="Copeland A."/>
            <person name="Barry K.W."/>
            <person name="Cichocki N."/>
            <person name="Veneault-Fourrey C."/>
            <person name="LaButti K."/>
            <person name="Lindquist E.A."/>
            <person name="Lipzen A."/>
            <person name="Lundell T."/>
            <person name="Morin E."/>
            <person name="Murat C."/>
            <person name="Riley R."/>
            <person name="Ohm R."/>
            <person name="Sun H."/>
            <person name="Tunlid A."/>
            <person name="Henrissat B."/>
            <person name="Grigoriev I.V."/>
            <person name="Hibbett D.S."/>
            <person name="Martin F."/>
        </authorList>
    </citation>
    <scope>NUCLEOTIDE SEQUENCE [LARGE SCALE GENOMIC DNA]</scope>
    <source>
        <strain evidence="3">MUT 4182</strain>
    </source>
</reference>
<dbReference type="HOGENOM" id="CLU_2962593_0_0_1"/>
<dbReference type="Proteomes" id="UP000054248">
    <property type="component" value="Unassembled WGS sequence"/>
</dbReference>
<organism evidence="2 3">
    <name type="scientific">Tulasnella calospora MUT 4182</name>
    <dbReference type="NCBI Taxonomy" id="1051891"/>
    <lineage>
        <taxon>Eukaryota</taxon>
        <taxon>Fungi</taxon>
        <taxon>Dikarya</taxon>
        <taxon>Basidiomycota</taxon>
        <taxon>Agaricomycotina</taxon>
        <taxon>Agaricomycetes</taxon>
        <taxon>Cantharellales</taxon>
        <taxon>Tulasnellaceae</taxon>
        <taxon>Tulasnella</taxon>
    </lineage>
</organism>
<evidence type="ECO:0000313" key="2">
    <source>
        <dbReference type="EMBL" id="KIO21549.1"/>
    </source>
</evidence>
<evidence type="ECO:0000256" key="1">
    <source>
        <dbReference type="SAM" id="MobiDB-lite"/>
    </source>
</evidence>
<evidence type="ECO:0000313" key="3">
    <source>
        <dbReference type="Proteomes" id="UP000054248"/>
    </source>
</evidence>
<feature type="region of interest" description="Disordered" evidence="1">
    <location>
        <begin position="1"/>
        <end position="23"/>
    </location>
</feature>
<keyword evidence="3" id="KW-1185">Reference proteome</keyword>
<dbReference type="EMBL" id="KN823135">
    <property type="protein sequence ID" value="KIO21549.1"/>
    <property type="molecule type" value="Genomic_DNA"/>
</dbReference>
<proteinExistence type="predicted"/>
<protein>
    <submittedName>
        <fullName evidence="2">Uncharacterized protein</fullName>
    </submittedName>
</protein>
<dbReference type="AlphaFoldDB" id="A0A0C3QB76"/>
<sequence length="59" mass="6968">MSRPRRHRPPTAGQQRAEDDEASRSPQFFATAVQFSPFLFCLVQVCIWLKGLERKWFWG</sequence>
<gene>
    <name evidence="2" type="ORF">M407DRAFT_245450</name>
</gene>
<name>A0A0C3QB76_9AGAM</name>
<reference evidence="2 3" key="1">
    <citation type="submission" date="2014-04" db="EMBL/GenBank/DDBJ databases">
        <authorList>
            <consortium name="DOE Joint Genome Institute"/>
            <person name="Kuo A."/>
            <person name="Girlanda M."/>
            <person name="Perotto S."/>
            <person name="Kohler A."/>
            <person name="Nagy L.G."/>
            <person name="Floudas D."/>
            <person name="Copeland A."/>
            <person name="Barry K.W."/>
            <person name="Cichocki N."/>
            <person name="Veneault-Fourrey C."/>
            <person name="LaButti K."/>
            <person name="Lindquist E.A."/>
            <person name="Lipzen A."/>
            <person name="Lundell T."/>
            <person name="Morin E."/>
            <person name="Murat C."/>
            <person name="Sun H."/>
            <person name="Tunlid A."/>
            <person name="Henrissat B."/>
            <person name="Grigoriev I.V."/>
            <person name="Hibbett D.S."/>
            <person name="Martin F."/>
            <person name="Nordberg H.P."/>
            <person name="Cantor M.N."/>
            <person name="Hua S.X."/>
        </authorList>
    </citation>
    <scope>NUCLEOTIDE SEQUENCE [LARGE SCALE GENOMIC DNA]</scope>
    <source>
        <strain evidence="2 3">MUT 4182</strain>
    </source>
</reference>